<dbReference type="OrthoDB" id="2798106at2759"/>
<dbReference type="Proteomes" id="UP000008383">
    <property type="component" value="Unassembled WGS sequence"/>
</dbReference>
<reference evidence="2" key="1">
    <citation type="journal article" date="2011" name="Genome Biol.">
        <title>Comparative and functional genomics provide insights into the pathogenicity of dermatophytic fungi.</title>
        <authorList>
            <person name="Burmester A."/>
            <person name="Shelest E."/>
            <person name="Gloeckner G."/>
            <person name="Heddergott C."/>
            <person name="Schindler S."/>
            <person name="Staib P."/>
            <person name="Heidel A."/>
            <person name="Felder M."/>
            <person name="Petzold A."/>
            <person name="Szafranski K."/>
            <person name="Feuermann M."/>
            <person name="Pedruzzi I."/>
            <person name="Priebe S."/>
            <person name="Groth M."/>
            <person name="Winkler R."/>
            <person name="Li W."/>
            <person name="Kniemeyer O."/>
            <person name="Schroeckh V."/>
            <person name="Hertweck C."/>
            <person name="Hube B."/>
            <person name="White T.C."/>
            <person name="Platzer M."/>
            <person name="Guthke R."/>
            <person name="Heitman J."/>
            <person name="Woestemeyer J."/>
            <person name="Zipfel P.F."/>
            <person name="Monod M."/>
            <person name="Brakhage A.A."/>
        </authorList>
    </citation>
    <scope>NUCLEOTIDE SEQUENCE [LARGE SCALE GENOMIC DNA]</scope>
    <source>
        <strain evidence="2">HKI 0517</strain>
    </source>
</reference>
<protein>
    <submittedName>
        <fullName evidence="1">Uncharacterized protein</fullName>
    </submittedName>
</protein>
<dbReference type="RefSeq" id="XP_003025237.1">
    <property type="nucleotide sequence ID" value="XM_003025191.1"/>
</dbReference>
<proteinExistence type="predicted"/>
<accession>D4D0J3</accession>
<evidence type="ECO:0000313" key="1">
    <source>
        <dbReference type="EMBL" id="EFE44626.1"/>
    </source>
</evidence>
<dbReference type="HOGENOM" id="CLU_2009507_0_0_1"/>
<sequence>ETGLRRQEGWAEHEAKRPELSIRLCIFVHANTGLIVSVSIIRARPQHQHGGRKGYIYISKGALTTLCFLAQNTVNFIKTSNSPRTSTNNIKLKSYIQVTMPKTLTLVCYKQSRFFPENTAHWGL</sequence>
<evidence type="ECO:0000313" key="2">
    <source>
        <dbReference type="Proteomes" id="UP000008383"/>
    </source>
</evidence>
<comment type="caution">
    <text evidence="1">The sequence shown here is derived from an EMBL/GenBank/DDBJ whole genome shotgun (WGS) entry which is preliminary data.</text>
</comment>
<keyword evidence="2" id="KW-1185">Reference proteome</keyword>
<organism evidence="1 2">
    <name type="scientific">Trichophyton verrucosum (strain HKI 0517)</name>
    <dbReference type="NCBI Taxonomy" id="663202"/>
    <lineage>
        <taxon>Eukaryota</taxon>
        <taxon>Fungi</taxon>
        <taxon>Dikarya</taxon>
        <taxon>Ascomycota</taxon>
        <taxon>Pezizomycotina</taxon>
        <taxon>Eurotiomycetes</taxon>
        <taxon>Eurotiomycetidae</taxon>
        <taxon>Onygenales</taxon>
        <taxon>Arthrodermataceae</taxon>
        <taxon>Trichophyton</taxon>
    </lineage>
</organism>
<dbReference type="AlphaFoldDB" id="D4D0J3"/>
<dbReference type="EMBL" id="ACYE01000033">
    <property type="protein sequence ID" value="EFE44626.1"/>
    <property type="molecule type" value="Genomic_DNA"/>
</dbReference>
<feature type="non-terminal residue" evidence="1">
    <location>
        <position position="1"/>
    </location>
</feature>
<gene>
    <name evidence="1" type="ORF">TRV_00588</name>
</gene>
<dbReference type="KEGG" id="tve:TRV_00588"/>
<name>D4D0J3_TRIVH</name>
<dbReference type="GeneID" id="9580734"/>